<name>A0ABS9V778_9BACT</name>
<evidence type="ECO:0000313" key="1">
    <source>
        <dbReference type="EMBL" id="MCH7412274.1"/>
    </source>
</evidence>
<proteinExistence type="predicted"/>
<organism evidence="1 2">
    <name type="scientific">Belliella alkalica</name>
    <dbReference type="NCBI Taxonomy" id="1730871"/>
    <lineage>
        <taxon>Bacteria</taxon>
        <taxon>Pseudomonadati</taxon>
        <taxon>Bacteroidota</taxon>
        <taxon>Cytophagia</taxon>
        <taxon>Cytophagales</taxon>
        <taxon>Cyclobacteriaceae</taxon>
        <taxon>Belliella</taxon>
    </lineage>
</organism>
<keyword evidence="2" id="KW-1185">Reference proteome</keyword>
<reference evidence="1" key="1">
    <citation type="submission" date="2022-03" db="EMBL/GenBank/DDBJ databases">
        <title>De novo assembled genomes of Belliella spp. (Cyclobacteriaceae) strains.</title>
        <authorList>
            <person name="Szabo A."/>
            <person name="Korponai K."/>
            <person name="Felfoldi T."/>
        </authorList>
    </citation>
    <scope>NUCLEOTIDE SEQUENCE</scope>
    <source>
        <strain evidence="1">DSM 111903</strain>
    </source>
</reference>
<accession>A0ABS9V778</accession>
<protein>
    <submittedName>
        <fullName evidence="1">Uncharacterized protein</fullName>
    </submittedName>
</protein>
<dbReference type="Proteomes" id="UP001165430">
    <property type="component" value="Unassembled WGS sequence"/>
</dbReference>
<dbReference type="EMBL" id="JAKZGO010000001">
    <property type="protein sequence ID" value="MCH7412274.1"/>
    <property type="molecule type" value="Genomic_DNA"/>
</dbReference>
<sequence length="97" mass="11452">MQRYSSNEFIDIGNSGSACSNLPLHELPENWFKYPYPKSLAKIAEKYFREENYIALRVHSAIIHSNYNFLINPNSKYFKKVKLLSAEPFIFDPRAYR</sequence>
<dbReference type="RefSeq" id="WP_241409711.1">
    <property type="nucleotide sequence ID" value="NZ_JAKZGO010000001.1"/>
</dbReference>
<evidence type="ECO:0000313" key="2">
    <source>
        <dbReference type="Proteomes" id="UP001165430"/>
    </source>
</evidence>
<comment type="caution">
    <text evidence="1">The sequence shown here is derived from an EMBL/GenBank/DDBJ whole genome shotgun (WGS) entry which is preliminary data.</text>
</comment>
<gene>
    <name evidence="1" type="ORF">MM213_02165</name>
</gene>